<dbReference type="AlphaFoldDB" id="A0A2G5UEU0"/>
<dbReference type="InterPro" id="IPR017213">
    <property type="entry name" value="Peptidase_S54_rhomboid_met"/>
</dbReference>
<keyword evidence="7" id="KW-0378">Hydrolase</keyword>
<evidence type="ECO:0000256" key="11">
    <source>
        <dbReference type="PIRNR" id="PIRNR037470"/>
    </source>
</evidence>
<feature type="transmembrane region" description="Helical" evidence="13">
    <location>
        <begin position="319"/>
        <end position="341"/>
    </location>
</feature>
<feature type="domain" description="Peptidase S54 rhomboid" evidence="14">
    <location>
        <begin position="164"/>
        <end position="309"/>
    </location>
</feature>
<name>A0A2G5UEU0_9PELO</name>
<reference evidence="16" key="1">
    <citation type="submission" date="2017-10" db="EMBL/GenBank/DDBJ databases">
        <title>Rapid genome shrinkage in a self-fertile nematode reveals novel sperm competition proteins.</title>
        <authorList>
            <person name="Yin D."/>
            <person name="Schwarz E.M."/>
            <person name="Thomas C.G."/>
            <person name="Felde R.L."/>
            <person name="Korf I.F."/>
            <person name="Cutter A.D."/>
            <person name="Schartner C.M."/>
            <person name="Ralston E.J."/>
            <person name="Meyer B.J."/>
            <person name="Haag E.S."/>
        </authorList>
    </citation>
    <scope>NUCLEOTIDE SEQUENCE [LARGE SCALE GENOMIC DNA]</scope>
    <source>
        <strain evidence="16">JU1422</strain>
    </source>
</reference>
<comment type="catalytic activity">
    <reaction evidence="1">
        <text>Cleaves type-1 transmembrane domains using a catalytic dyad composed of serine and histidine that are contributed by different transmembrane domains.</text>
        <dbReference type="EC" id="3.4.21.105"/>
    </reaction>
</comment>
<evidence type="ECO:0000256" key="13">
    <source>
        <dbReference type="SAM" id="Phobius"/>
    </source>
</evidence>
<dbReference type="EC" id="3.4.21.105" evidence="4"/>
<proteinExistence type="inferred from homology"/>
<dbReference type="InterPro" id="IPR035952">
    <property type="entry name" value="Rhomboid-like_sf"/>
</dbReference>
<dbReference type="SUPFAM" id="SSF144091">
    <property type="entry name" value="Rhomboid-like"/>
    <property type="match status" value="1"/>
</dbReference>
<feature type="transmembrane region" description="Helical" evidence="13">
    <location>
        <begin position="292"/>
        <end position="312"/>
    </location>
</feature>
<keyword evidence="5" id="KW-0645">Protease</keyword>
<evidence type="ECO:0000259" key="14">
    <source>
        <dbReference type="Pfam" id="PF01694"/>
    </source>
</evidence>
<dbReference type="PANTHER" id="PTHR45840:SF2">
    <property type="entry name" value="PROTEIN RHOMBOID-RELATED"/>
    <property type="match status" value="1"/>
</dbReference>
<evidence type="ECO:0000256" key="3">
    <source>
        <dbReference type="ARBA" id="ARBA00009045"/>
    </source>
</evidence>
<dbReference type="PANTHER" id="PTHR45840">
    <property type="entry name" value="RHOMBOID-RELATED PROTEIN"/>
    <property type="match status" value="1"/>
</dbReference>
<dbReference type="STRING" id="1611254.A0A2G5UEU0"/>
<comment type="similarity">
    <text evidence="3 11">Belongs to the peptidase S54 family.</text>
</comment>
<dbReference type="FunFam" id="1.20.1540.10:FF:000007">
    <property type="entry name" value="Rhomboid like 2"/>
    <property type="match status" value="1"/>
</dbReference>
<evidence type="ECO:0000313" key="15">
    <source>
        <dbReference type="EMBL" id="PIC38044.1"/>
    </source>
</evidence>
<dbReference type="GO" id="GO:0004252">
    <property type="term" value="F:serine-type endopeptidase activity"/>
    <property type="evidence" value="ECO:0007669"/>
    <property type="project" value="UniProtKB-UniRule"/>
</dbReference>
<evidence type="ECO:0000256" key="1">
    <source>
        <dbReference type="ARBA" id="ARBA00000156"/>
    </source>
</evidence>
<evidence type="ECO:0000256" key="4">
    <source>
        <dbReference type="ARBA" id="ARBA00013039"/>
    </source>
</evidence>
<dbReference type="Gene3D" id="1.20.1540.10">
    <property type="entry name" value="Rhomboid-like"/>
    <property type="match status" value="1"/>
</dbReference>
<dbReference type="Proteomes" id="UP000230233">
    <property type="component" value="Chromosome III"/>
</dbReference>
<keyword evidence="16" id="KW-1185">Reference proteome</keyword>
<keyword evidence="6 13" id="KW-0812">Transmembrane</keyword>
<feature type="transmembrane region" description="Helical" evidence="13">
    <location>
        <begin position="112"/>
        <end position="129"/>
    </location>
</feature>
<dbReference type="Pfam" id="PF01694">
    <property type="entry name" value="Rhomboid"/>
    <property type="match status" value="1"/>
</dbReference>
<evidence type="ECO:0000256" key="12">
    <source>
        <dbReference type="PIRSR" id="PIRSR037470-50"/>
    </source>
</evidence>
<accession>A0A2G5UEU0</accession>
<protein>
    <recommendedName>
        <fullName evidence="4">rhomboid protease</fullName>
        <ecNumber evidence="4">3.4.21.105</ecNumber>
    </recommendedName>
</protein>
<keyword evidence="8" id="KW-0720">Serine protease</keyword>
<feature type="transmembrane region" description="Helical" evidence="13">
    <location>
        <begin position="172"/>
        <end position="194"/>
    </location>
</feature>
<feature type="transmembrane region" description="Helical" evidence="13">
    <location>
        <begin position="229"/>
        <end position="249"/>
    </location>
</feature>
<keyword evidence="10 13" id="KW-0472">Membrane</keyword>
<dbReference type="EMBL" id="PDUG01000003">
    <property type="protein sequence ID" value="PIC38044.1"/>
    <property type="molecule type" value="Genomic_DNA"/>
</dbReference>
<feature type="transmembrane region" description="Helical" evidence="13">
    <location>
        <begin position="261"/>
        <end position="280"/>
    </location>
</feature>
<dbReference type="GO" id="GO:0016020">
    <property type="term" value="C:membrane"/>
    <property type="evidence" value="ECO:0007669"/>
    <property type="project" value="UniProtKB-SubCell"/>
</dbReference>
<organism evidence="15 16">
    <name type="scientific">Caenorhabditis nigoni</name>
    <dbReference type="NCBI Taxonomy" id="1611254"/>
    <lineage>
        <taxon>Eukaryota</taxon>
        <taxon>Metazoa</taxon>
        <taxon>Ecdysozoa</taxon>
        <taxon>Nematoda</taxon>
        <taxon>Chromadorea</taxon>
        <taxon>Rhabditida</taxon>
        <taxon>Rhabditina</taxon>
        <taxon>Rhabditomorpha</taxon>
        <taxon>Rhabditoidea</taxon>
        <taxon>Rhabditidae</taxon>
        <taxon>Peloderinae</taxon>
        <taxon>Caenorhabditis</taxon>
    </lineage>
</organism>
<comment type="caution">
    <text evidence="15">The sequence shown here is derived from an EMBL/GenBank/DDBJ whole genome shotgun (WGS) entry which is preliminary data.</text>
</comment>
<dbReference type="InterPro" id="IPR022764">
    <property type="entry name" value="Peptidase_S54_rhomboid_dom"/>
</dbReference>
<dbReference type="PIRSF" id="PIRSF037470">
    <property type="entry name" value="Rhomboid"/>
    <property type="match status" value="1"/>
</dbReference>
<sequence>MFSGEGKFRKTYRHQFDQLRSGDETEIPMSTLASRIETRKIPLNMGQINAIKEAPDELVDVDGFQRIVTSKAAQRSTIKRLMYDVADPVMSKSQKIEVHSYIDSYSCCPPPIFMFLITLIQVGVFLFYWESDGRKSIWTDCSGCFQHHNHTAPGILIFAPKLREEVWRFTSYMFLHAGLNHLLGNVVIQLLVGIPLEVAHKIWRIGPIYLLAVTAGSLLQYAIDPNSLLVGASAGVYALIFAHVANVILNWHEMPFRWIRVLILAVFICFDFGGAIYRRFYADQCDSVSHLAHIAGAVTGIFFGYFVLYNVVEHKIETIIRYVCLALYCSLFVVTIVFVIVRQPYSKNLWNDDKCT</sequence>
<evidence type="ECO:0000256" key="5">
    <source>
        <dbReference type="ARBA" id="ARBA00022670"/>
    </source>
</evidence>
<evidence type="ECO:0000256" key="2">
    <source>
        <dbReference type="ARBA" id="ARBA00004141"/>
    </source>
</evidence>
<evidence type="ECO:0000256" key="7">
    <source>
        <dbReference type="ARBA" id="ARBA00022801"/>
    </source>
</evidence>
<feature type="transmembrane region" description="Helical" evidence="13">
    <location>
        <begin position="206"/>
        <end position="223"/>
    </location>
</feature>
<dbReference type="GO" id="GO:0006508">
    <property type="term" value="P:proteolysis"/>
    <property type="evidence" value="ECO:0007669"/>
    <property type="project" value="UniProtKB-KW"/>
</dbReference>
<feature type="active site" description="Nucleophile" evidence="12">
    <location>
        <position position="233"/>
    </location>
</feature>
<evidence type="ECO:0000256" key="6">
    <source>
        <dbReference type="ARBA" id="ARBA00022692"/>
    </source>
</evidence>
<gene>
    <name evidence="15" type="primary">Cni-rom-1</name>
    <name evidence="15" type="synonym">Cnig_chr_III.g10185</name>
    <name evidence="15" type="ORF">B9Z55_010185</name>
</gene>
<dbReference type="OrthoDB" id="418595at2759"/>
<evidence type="ECO:0000256" key="10">
    <source>
        <dbReference type="ARBA" id="ARBA00023136"/>
    </source>
</evidence>
<evidence type="ECO:0000256" key="8">
    <source>
        <dbReference type="ARBA" id="ARBA00022825"/>
    </source>
</evidence>
<keyword evidence="9 13" id="KW-1133">Transmembrane helix</keyword>
<dbReference type="InterPro" id="IPR051739">
    <property type="entry name" value="Rhomboid_IM_Serine_Proteases"/>
</dbReference>
<evidence type="ECO:0000256" key="9">
    <source>
        <dbReference type="ARBA" id="ARBA00022989"/>
    </source>
</evidence>
<feature type="active site" evidence="12">
    <location>
        <position position="293"/>
    </location>
</feature>
<comment type="subcellular location">
    <subcellularLocation>
        <location evidence="2">Membrane</location>
        <topology evidence="2">Multi-pass membrane protein</topology>
    </subcellularLocation>
</comment>
<evidence type="ECO:0000313" key="16">
    <source>
        <dbReference type="Proteomes" id="UP000230233"/>
    </source>
</evidence>